<feature type="region of interest" description="Disordered" evidence="19">
    <location>
        <begin position="1165"/>
        <end position="1199"/>
    </location>
</feature>
<feature type="region of interest" description="Disordered" evidence="19">
    <location>
        <begin position="1695"/>
        <end position="1779"/>
    </location>
</feature>
<evidence type="ECO:0000256" key="7">
    <source>
        <dbReference type="ARBA" id="ARBA00022626"/>
    </source>
</evidence>
<evidence type="ECO:0000256" key="11">
    <source>
        <dbReference type="ARBA" id="ARBA00022741"/>
    </source>
</evidence>
<dbReference type="PANTHER" id="PTHR46662">
    <property type="entry name" value="DI-GLUCOSE BINDING PROTEIN WITH LEUCINE-RICH REPEAT DOMAIN-CONTAINING PROTEIN"/>
    <property type="match status" value="1"/>
</dbReference>
<keyword evidence="13" id="KW-0067">ATP-binding</keyword>
<evidence type="ECO:0000256" key="1">
    <source>
        <dbReference type="ARBA" id="ARBA00004162"/>
    </source>
</evidence>
<organism evidence="23">
    <name type="scientific">Oryza sativa</name>
    <name type="common">Rice</name>
    <dbReference type="NCBI Taxonomy" id="4530"/>
    <lineage>
        <taxon>Eukaryota</taxon>
        <taxon>Viridiplantae</taxon>
        <taxon>Streptophyta</taxon>
        <taxon>Embryophyta</taxon>
        <taxon>Tracheophyta</taxon>
        <taxon>Spermatophyta</taxon>
        <taxon>Magnoliopsida</taxon>
        <taxon>Liliopsida</taxon>
        <taxon>Poales</taxon>
        <taxon>Poaceae</taxon>
        <taxon>BOP clade</taxon>
        <taxon>Oryzoideae</taxon>
        <taxon>Oryzeae</taxon>
        <taxon>Oryzinae</taxon>
        <taxon>Oryza</taxon>
    </lineage>
</organism>
<dbReference type="FunFam" id="3.80.10.10:FF:000095">
    <property type="entry name" value="LRR receptor-like serine/threonine-protein kinase GSO1"/>
    <property type="match status" value="2"/>
</dbReference>
<keyword evidence="7" id="KW-1070">Brassinosteroid signaling pathway</keyword>
<keyword evidence="4" id="KW-1003">Cell membrane</keyword>
<dbReference type="PANTHER" id="PTHR46662:SF104">
    <property type="entry name" value="GPI-ANCHORED ADHESIN-LIKE PROTEIN PGA55-RELATED"/>
    <property type="match status" value="1"/>
</dbReference>
<sequence>MVIVVELVVARATEQGESGEGRRLRDAAEVMPAHGSTGEEDASRADRLAICKLGQAWPSTNADAQNMHIFTPMNTSLLRCGMGAYLLTWGSLSLVLLSVLQSSMMYMSSGCFTEERAALMDIKSSLTRANSMVVLDSWGQGDDCCVWELVVCENSTRRISHLHLSGIYYPPISTPSDRWHLNLSVFSAFHELQFLDLSWNYPSSLSFDGLVGLKKLQYLDFTYCSLEGSFPVFNGEFGALEVLVLNHNHLNRGLSAQAFQNLQNLRQLNLSLNHFGGELPTWLFELPHLKILDLSNNLFEGSIPTSSSLKPFALEILDLSHNHLSGELPTAVLKNIRSLNLRGNQFQGSLPASLFALPQLKFLDLSQNSFDGHIPTRTSSEPLLLEVLNLQNNRMSGSLCLWSERAFGNLQNLRELYLSSNQFSGSLPTFLFSLPHIELLDLSANLLEGPIPISISSNLSLSLKNIRFSQNNLSGTFPFIWLRNLTKLEEIDFSGNPNLAVDINFPGWIPPFQLKRLVLSSCELDKSTLSEPYFLHTQHHLKVLDLSDNHLTGNMPNWLFTKETALVRLNLGNNLLTGSFAPVSNNELSGLIFDGVNNLSIISQLYLDNNKFEGTIPHNLSGQLKIIDLHGNRLSGKLDASFWNLSSLRALNLADNHITGEIHPQICKLTGIVLLDLSNNNLTGSIPDFSCTSELRFLNLSRNYLSGNLSESYFNTSNLIALDITYNQFTGNLNWVGYLGNTRLLSLAGNNFEGQITPNLCKLQYLRIIDFSHNKLSGSLPACIGGLSLIGRANDQTLQPIFETISDFYDTRYSLRGFNFATKGHLYTYGGNFFISMSGIDLSANMLDGEIPWQLGNLSHIRSLNLSYNFFTGQIPATFASMNEIESLDLSHNNLSGPIPWQLTQLASLGAFSVAYNNLSGCIPNYGQLSSFSIDSYLGNDNLHKISQGKRCSPSPGAVAKEDVGERVDPFSAYRVCITMQSYTQKGDVEVVCDGKEWDIVVDGDKFNLIALTDEIKEHFEWGTNQKASMLYLDSTGQYLPLTSDAALRSLVDSNFLFREISVLVRVEDIVEVADADGNGNANCNGGDGPGGDGSGGDGSGADVNGGDGNDGDGNVVVGEKEMQQKASSKWQAMFWDDTPISNPEYPEDEPIGVNEEHLYGVVDLQSQKKGTSGKKTDKEGSSGNEVATQDVPNDFDPQHVPEEEVPVDEIGIAVPLFVHNRENPTFVVDATFPNGEAFKLAMRQFAIKGEFEVNVSHSSKARYIAKCAKTKDCTWRIYARKETKSSVWKISRLSEIHTCATTSKLSGKMASSGWIADRAKDIMTTEPNIGPKALQDRLEKKYNVTLRSGRTWEGLQKAKDDIHGSWEASFQLLWSFKAEIERSMPGSIVDINVNAMGEKWHMQFLTRKNYENWEWFMQRLKQAVVEYRECFRHLMLNFSKKFRGEVFDSNMWPAAWTFSLYKYQEYMDQIKEACPAAYEYLEVHHPHTWTRSKFSEACKIEYVCNNLAESFNAWISDIKGLPIIDLVNKLKQMIMKQMSRRKIVAEGLIGKILPSVVRALNAKSRGLNYEIARSGLTDAEVTVFDMKTKKHNTYGVFLEKGASLEDYVGEFFSVDRFKLAYASSIVPMSDKTQWPKVDIGFKMLPPKLGRSARRPQKNRVPNSAEGKGKGKRKRCSRCQGFGHQARTCKEPEWVDPSDLASAPAPPKRKKRKTKPTVVVVSKPQTRSKSKCDASSSSQPLPTSPSHPAGVVSTSQPPTRTTPPRLAKTKARTAGVRPK</sequence>
<keyword evidence="15 20" id="KW-0472">Membrane</keyword>
<evidence type="ECO:0000256" key="20">
    <source>
        <dbReference type="SAM" id="Phobius"/>
    </source>
</evidence>
<comment type="similarity">
    <text evidence="2">Belongs to the RLP family.</text>
</comment>
<dbReference type="GO" id="GO:0004674">
    <property type="term" value="F:protein serine/threonine kinase activity"/>
    <property type="evidence" value="ECO:0007669"/>
    <property type="project" value="UniProtKB-KW"/>
</dbReference>
<evidence type="ECO:0000259" key="21">
    <source>
        <dbReference type="Pfam" id="PF03108"/>
    </source>
</evidence>
<keyword evidence="9" id="KW-0732">Signal</keyword>
<dbReference type="EC" id="2.7.11.1" evidence="3"/>
<feature type="domain" description="Leucine-rich repeat-containing N-terminal plant-type" evidence="22">
    <location>
        <begin position="114"/>
        <end position="152"/>
    </location>
</feature>
<reference evidence="23" key="2">
    <citation type="submission" date="2002-05" db="EMBL/GenBank/DDBJ databases">
        <title>Chromosome-wide comparison between domesticated rice subspecies indica and japonica.</title>
        <authorList>
            <person name="Han B."/>
        </authorList>
    </citation>
    <scope>NUCLEOTIDE SEQUENCE</scope>
</reference>
<evidence type="ECO:0000256" key="2">
    <source>
        <dbReference type="ARBA" id="ARBA00009592"/>
    </source>
</evidence>
<evidence type="ECO:0000256" key="12">
    <source>
        <dbReference type="ARBA" id="ARBA00022777"/>
    </source>
</evidence>
<evidence type="ECO:0000256" key="8">
    <source>
        <dbReference type="ARBA" id="ARBA00022692"/>
    </source>
</evidence>
<keyword evidence="12" id="KW-0418">Kinase</keyword>
<dbReference type="Pfam" id="PF13516">
    <property type="entry name" value="LRR_6"/>
    <property type="match status" value="1"/>
</dbReference>
<dbReference type="SUPFAM" id="SSF52058">
    <property type="entry name" value="L domain-like"/>
    <property type="match status" value="2"/>
</dbReference>
<feature type="domain" description="Transposase MuDR plant" evidence="21">
    <location>
        <begin position="1228"/>
        <end position="1286"/>
    </location>
</feature>
<comment type="catalytic activity">
    <reaction evidence="17">
        <text>L-threonyl-[protein] + ATP = O-phospho-L-threonyl-[protein] + ADP + H(+)</text>
        <dbReference type="Rhea" id="RHEA:46608"/>
        <dbReference type="Rhea" id="RHEA-COMP:11060"/>
        <dbReference type="Rhea" id="RHEA-COMP:11605"/>
        <dbReference type="ChEBI" id="CHEBI:15378"/>
        <dbReference type="ChEBI" id="CHEBI:30013"/>
        <dbReference type="ChEBI" id="CHEBI:30616"/>
        <dbReference type="ChEBI" id="CHEBI:61977"/>
        <dbReference type="ChEBI" id="CHEBI:456216"/>
        <dbReference type="EC" id="2.7.11.1"/>
    </reaction>
</comment>
<accession>Q25A06</accession>
<dbReference type="PROSITE" id="PS51450">
    <property type="entry name" value="LRR"/>
    <property type="match status" value="1"/>
</dbReference>
<evidence type="ECO:0000256" key="14">
    <source>
        <dbReference type="ARBA" id="ARBA00022989"/>
    </source>
</evidence>
<keyword evidence="11" id="KW-0547">Nucleotide-binding</keyword>
<protein>
    <recommendedName>
        <fullName evidence="3">non-specific serine/threonine protein kinase</fullName>
        <ecNumber evidence="3">2.7.11.1</ecNumber>
    </recommendedName>
</protein>
<dbReference type="FunFam" id="3.80.10.10:FF:000111">
    <property type="entry name" value="LRR receptor-like serine/threonine-protein kinase ERECTA"/>
    <property type="match status" value="1"/>
</dbReference>
<gene>
    <name evidence="23" type="primary">H0821G03.10</name>
</gene>
<dbReference type="Pfam" id="PF00560">
    <property type="entry name" value="LRR_1"/>
    <property type="match status" value="9"/>
</dbReference>
<feature type="region of interest" description="Disordered" evidence="19">
    <location>
        <begin position="1646"/>
        <end position="1682"/>
    </location>
</feature>
<evidence type="ECO:0000256" key="16">
    <source>
        <dbReference type="ARBA" id="ARBA00023180"/>
    </source>
</evidence>
<dbReference type="GO" id="GO:0009742">
    <property type="term" value="P:brassinosteroid mediated signaling pathway"/>
    <property type="evidence" value="ECO:0007669"/>
    <property type="project" value="UniProtKB-KW"/>
</dbReference>
<dbReference type="InterPro" id="IPR013210">
    <property type="entry name" value="LRR_N_plant-typ"/>
</dbReference>
<feature type="compositionally biased region" description="Gly residues" evidence="19">
    <location>
        <begin position="1086"/>
        <end position="1109"/>
    </location>
</feature>
<comment type="subcellular location">
    <subcellularLocation>
        <location evidence="1">Cell membrane</location>
        <topology evidence="1">Single-pass membrane protein</topology>
    </subcellularLocation>
</comment>
<dbReference type="InterPro" id="IPR004332">
    <property type="entry name" value="Transposase_MuDR"/>
</dbReference>
<evidence type="ECO:0000313" key="23">
    <source>
        <dbReference type="EMBL" id="CAJ86059.1"/>
    </source>
</evidence>
<dbReference type="Pfam" id="PF03108">
    <property type="entry name" value="DBD_Tnp_Mut"/>
    <property type="match status" value="1"/>
</dbReference>
<keyword evidence="8 20" id="KW-0812">Transmembrane</keyword>
<evidence type="ECO:0000259" key="22">
    <source>
        <dbReference type="Pfam" id="PF08263"/>
    </source>
</evidence>
<feature type="transmembrane region" description="Helical" evidence="20">
    <location>
        <begin position="77"/>
        <end position="100"/>
    </location>
</feature>
<dbReference type="Pfam" id="PF13855">
    <property type="entry name" value="LRR_8"/>
    <property type="match status" value="1"/>
</dbReference>
<proteinExistence type="inferred from homology"/>
<keyword evidence="16" id="KW-0325">Glycoprotein</keyword>
<evidence type="ECO:0000256" key="19">
    <source>
        <dbReference type="SAM" id="MobiDB-lite"/>
    </source>
</evidence>
<evidence type="ECO:0000256" key="5">
    <source>
        <dbReference type="ARBA" id="ARBA00022527"/>
    </source>
</evidence>
<feature type="region of interest" description="Disordered" evidence="19">
    <location>
        <begin position="1077"/>
        <end position="1116"/>
    </location>
</feature>
<dbReference type="GO" id="GO:0005524">
    <property type="term" value="F:ATP binding"/>
    <property type="evidence" value="ECO:0007669"/>
    <property type="project" value="UniProtKB-KW"/>
</dbReference>
<keyword evidence="10" id="KW-0677">Repeat</keyword>
<keyword evidence="5" id="KW-0808">Transferase</keyword>
<dbReference type="InterPro" id="IPR032675">
    <property type="entry name" value="LRR_dom_sf"/>
</dbReference>
<dbReference type="SMART" id="SM00369">
    <property type="entry name" value="LRR_TYP"/>
    <property type="match status" value="8"/>
</dbReference>
<evidence type="ECO:0000256" key="9">
    <source>
        <dbReference type="ARBA" id="ARBA00022729"/>
    </source>
</evidence>
<keyword evidence="6" id="KW-0433">Leucine-rich repeat</keyword>
<name>Q25A06_ORYSA</name>
<reference evidence="23" key="1">
    <citation type="journal article" date="2002" name="Nature">
        <title>Sequence and analysis of rice chromosome 4.</title>
        <authorList>
            <person name="Feng Q."/>
            <person name="Zhang Y."/>
            <person name="Hao P."/>
            <person name="Wang S."/>
            <person name="Fu G."/>
            <person name="Huang Y."/>
            <person name="Li Y."/>
            <person name="Zhu J."/>
            <person name="Liu Y."/>
            <person name="Hu X."/>
            <person name="Jia P."/>
            <person name="Zhang Y."/>
            <person name="Zhao Q."/>
            <person name="Ying K."/>
            <person name="Yu S."/>
            <person name="Tang Y."/>
            <person name="Weng Q."/>
            <person name="Zhang L."/>
            <person name="Lu Y."/>
            <person name="Mu J."/>
            <person name="Lu Y."/>
            <person name="Zhang L.S."/>
            <person name="Yu Z."/>
            <person name="Fan D."/>
            <person name="Liu X."/>
            <person name="Lu T."/>
            <person name="Li C."/>
            <person name="Wu Y."/>
            <person name="Sun T."/>
            <person name="Lei H."/>
            <person name="Li T."/>
            <person name="Hu H."/>
            <person name="Guan J."/>
            <person name="Wu M."/>
            <person name="Zhang R."/>
            <person name="Zhou B."/>
            <person name="Chen Z."/>
            <person name="Chen L."/>
            <person name="Jin Z."/>
            <person name="Wang R."/>
            <person name="Yin H."/>
            <person name="Cai Z."/>
            <person name="Ren S."/>
            <person name="Lv G."/>
            <person name="Gu W."/>
            <person name="Zhu G."/>
            <person name="Tu Y."/>
            <person name="Jia J."/>
            <person name="Zhang Y."/>
            <person name="Chen J."/>
            <person name="Kang H."/>
            <person name="Chen X."/>
            <person name="Shao C."/>
            <person name="Sun Y."/>
            <person name="Hu Q."/>
            <person name="Zhang X."/>
            <person name="Zhang W."/>
            <person name="Wang L."/>
            <person name="Ding C."/>
            <person name="Sheng H."/>
            <person name="Gu J."/>
            <person name="Chen S."/>
            <person name="Ni L."/>
            <person name="Zhu F."/>
            <person name="Chen W."/>
            <person name="Lan L."/>
            <person name="Lai Y."/>
            <person name="Cheng Z."/>
            <person name="Gu M."/>
            <person name="Jiang J."/>
            <person name="Li J."/>
            <person name="Hong G."/>
            <person name="Xue Y."/>
            <person name="Han B."/>
        </authorList>
    </citation>
    <scope>NUCLEOTIDE SEQUENCE</scope>
</reference>
<evidence type="ECO:0000256" key="10">
    <source>
        <dbReference type="ARBA" id="ARBA00022737"/>
    </source>
</evidence>
<keyword evidence="5" id="KW-0723">Serine/threonine-protein kinase</keyword>
<evidence type="ECO:0000256" key="17">
    <source>
        <dbReference type="ARBA" id="ARBA00047899"/>
    </source>
</evidence>
<dbReference type="GO" id="GO:0005886">
    <property type="term" value="C:plasma membrane"/>
    <property type="evidence" value="ECO:0007669"/>
    <property type="project" value="UniProtKB-SubCell"/>
</dbReference>
<dbReference type="Pfam" id="PF08263">
    <property type="entry name" value="LRRNT_2"/>
    <property type="match status" value="1"/>
</dbReference>
<feature type="compositionally biased region" description="Low complexity" evidence="19">
    <location>
        <begin position="1733"/>
        <end position="1765"/>
    </location>
</feature>
<evidence type="ECO:0000256" key="13">
    <source>
        <dbReference type="ARBA" id="ARBA00022840"/>
    </source>
</evidence>
<evidence type="ECO:0000256" key="3">
    <source>
        <dbReference type="ARBA" id="ARBA00012513"/>
    </source>
</evidence>
<dbReference type="Gene3D" id="3.80.10.10">
    <property type="entry name" value="Ribonuclease Inhibitor"/>
    <property type="match status" value="3"/>
</dbReference>
<dbReference type="InterPro" id="IPR001611">
    <property type="entry name" value="Leu-rich_rpt"/>
</dbReference>
<dbReference type="SUPFAM" id="SSF52047">
    <property type="entry name" value="RNI-like"/>
    <property type="match status" value="1"/>
</dbReference>
<evidence type="ECO:0000256" key="18">
    <source>
        <dbReference type="ARBA" id="ARBA00048679"/>
    </source>
</evidence>
<evidence type="ECO:0000256" key="15">
    <source>
        <dbReference type="ARBA" id="ARBA00023136"/>
    </source>
</evidence>
<dbReference type="EMBL" id="AL732337">
    <property type="protein sequence ID" value="CAJ86059.1"/>
    <property type="molecule type" value="Genomic_DNA"/>
</dbReference>
<evidence type="ECO:0000256" key="4">
    <source>
        <dbReference type="ARBA" id="ARBA00022475"/>
    </source>
</evidence>
<keyword evidence="14 20" id="KW-1133">Transmembrane helix</keyword>
<evidence type="ECO:0000256" key="6">
    <source>
        <dbReference type="ARBA" id="ARBA00022614"/>
    </source>
</evidence>
<dbReference type="InterPro" id="IPR003591">
    <property type="entry name" value="Leu-rich_rpt_typical-subtyp"/>
</dbReference>
<comment type="catalytic activity">
    <reaction evidence="18">
        <text>L-seryl-[protein] + ATP = O-phospho-L-seryl-[protein] + ADP + H(+)</text>
        <dbReference type="Rhea" id="RHEA:17989"/>
        <dbReference type="Rhea" id="RHEA-COMP:9863"/>
        <dbReference type="Rhea" id="RHEA-COMP:11604"/>
        <dbReference type="ChEBI" id="CHEBI:15378"/>
        <dbReference type="ChEBI" id="CHEBI:29999"/>
        <dbReference type="ChEBI" id="CHEBI:30616"/>
        <dbReference type="ChEBI" id="CHEBI:83421"/>
        <dbReference type="ChEBI" id="CHEBI:456216"/>
        <dbReference type="EC" id="2.7.11.1"/>
    </reaction>
</comment>
<feature type="compositionally biased region" description="Polar residues" evidence="19">
    <location>
        <begin position="1182"/>
        <end position="1192"/>
    </location>
</feature>